<proteinExistence type="predicted"/>
<sequence length="84" mass="8571">MYLDGSFPKAKAIAGAPTPLSPSGPVASGVSAGCAAKRGSFFLGEEGTKIKGTKTEERKAKVWKAKFNSWAGLGWAGLGWAGLG</sequence>
<reference evidence="2" key="1">
    <citation type="journal article" date="2019" name="Int. J. Syst. Evol. Microbiol.">
        <title>The Global Catalogue of Microorganisms (GCM) 10K type strain sequencing project: providing services to taxonomists for standard genome sequencing and annotation.</title>
        <authorList>
            <consortium name="The Broad Institute Genomics Platform"/>
            <consortium name="The Broad Institute Genome Sequencing Center for Infectious Disease"/>
            <person name="Wu L."/>
            <person name="Ma J."/>
        </authorList>
    </citation>
    <scope>NUCLEOTIDE SEQUENCE [LARGE SCALE GENOMIC DNA]</scope>
    <source>
        <strain evidence="2">CCM 8702</strain>
    </source>
</reference>
<gene>
    <name evidence="1" type="ORF">GCM10007362_17730</name>
</gene>
<accession>A0ABQ1ZRZ0</accession>
<dbReference type="Proteomes" id="UP000605427">
    <property type="component" value="Unassembled WGS sequence"/>
</dbReference>
<organism evidence="1 2">
    <name type="scientific">Saccharibacillus endophyticus</name>
    <dbReference type="NCBI Taxonomy" id="2060666"/>
    <lineage>
        <taxon>Bacteria</taxon>
        <taxon>Bacillati</taxon>
        <taxon>Bacillota</taxon>
        <taxon>Bacilli</taxon>
        <taxon>Bacillales</taxon>
        <taxon>Paenibacillaceae</taxon>
        <taxon>Saccharibacillus</taxon>
    </lineage>
</organism>
<comment type="caution">
    <text evidence="1">The sequence shown here is derived from an EMBL/GenBank/DDBJ whole genome shotgun (WGS) entry which is preliminary data.</text>
</comment>
<evidence type="ECO:0000313" key="2">
    <source>
        <dbReference type="Proteomes" id="UP000605427"/>
    </source>
</evidence>
<protein>
    <submittedName>
        <fullName evidence="1">Uncharacterized protein</fullName>
    </submittedName>
</protein>
<dbReference type="EMBL" id="BMDD01000002">
    <property type="protein sequence ID" value="GGH76059.1"/>
    <property type="molecule type" value="Genomic_DNA"/>
</dbReference>
<keyword evidence="2" id="KW-1185">Reference proteome</keyword>
<name>A0ABQ1ZRZ0_9BACL</name>
<evidence type="ECO:0000313" key="1">
    <source>
        <dbReference type="EMBL" id="GGH76059.1"/>
    </source>
</evidence>